<keyword evidence="10" id="KW-1185">Reference proteome</keyword>
<dbReference type="GO" id="GO:0005829">
    <property type="term" value="C:cytosol"/>
    <property type="evidence" value="ECO:0007669"/>
    <property type="project" value="TreeGrafter"/>
</dbReference>
<accession>A0AAN6XSH7</accession>
<dbReference type="GO" id="GO:0050660">
    <property type="term" value="F:flavin adenine dinucleotide binding"/>
    <property type="evidence" value="ECO:0007669"/>
    <property type="project" value="TreeGrafter"/>
</dbReference>
<organism evidence="9 10">
    <name type="scientific">Triangularia verruculosa</name>
    <dbReference type="NCBI Taxonomy" id="2587418"/>
    <lineage>
        <taxon>Eukaryota</taxon>
        <taxon>Fungi</taxon>
        <taxon>Dikarya</taxon>
        <taxon>Ascomycota</taxon>
        <taxon>Pezizomycotina</taxon>
        <taxon>Sordariomycetes</taxon>
        <taxon>Sordariomycetidae</taxon>
        <taxon>Sordariales</taxon>
        <taxon>Podosporaceae</taxon>
        <taxon>Triangularia</taxon>
    </lineage>
</organism>
<gene>
    <name evidence="9" type="ORF">QBC40DRAFT_303183</name>
</gene>
<dbReference type="Pfam" id="PF00175">
    <property type="entry name" value="NAD_binding_1"/>
    <property type="match status" value="1"/>
</dbReference>
<dbReference type="FunFam" id="3.40.50.360:FF:000034">
    <property type="entry name" value="NADPH-dependent diflavin oxidoreductase 1"/>
    <property type="match status" value="1"/>
</dbReference>
<dbReference type="InterPro" id="IPR003097">
    <property type="entry name" value="CysJ-like_FAD-binding"/>
</dbReference>
<dbReference type="InterPro" id="IPR001433">
    <property type="entry name" value="OxRdtase_FAD/NAD-bd"/>
</dbReference>
<evidence type="ECO:0000256" key="4">
    <source>
        <dbReference type="ARBA" id="ARBA00022643"/>
    </source>
</evidence>
<dbReference type="InterPro" id="IPR039261">
    <property type="entry name" value="FNR_nucleotide-bd"/>
</dbReference>
<dbReference type="InterPro" id="IPR008254">
    <property type="entry name" value="Flavodoxin/NO_synth"/>
</dbReference>
<keyword evidence="5" id="KW-0274">FAD</keyword>
<evidence type="ECO:0000256" key="1">
    <source>
        <dbReference type="ARBA" id="ARBA00001917"/>
    </source>
</evidence>
<dbReference type="InterPro" id="IPR029039">
    <property type="entry name" value="Flavoprotein-like_sf"/>
</dbReference>
<evidence type="ECO:0000256" key="6">
    <source>
        <dbReference type="ARBA" id="ARBA00022857"/>
    </source>
</evidence>
<evidence type="ECO:0000313" key="9">
    <source>
        <dbReference type="EMBL" id="KAK4204901.1"/>
    </source>
</evidence>
<evidence type="ECO:0000256" key="7">
    <source>
        <dbReference type="ARBA" id="ARBA00023002"/>
    </source>
</evidence>
<keyword evidence="3" id="KW-0285">Flavoprotein</keyword>
<reference evidence="9" key="2">
    <citation type="submission" date="2023-05" db="EMBL/GenBank/DDBJ databases">
        <authorList>
            <consortium name="Lawrence Berkeley National Laboratory"/>
            <person name="Steindorff A."/>
            <person name="Hensen N."/>
            <person name="Bonometti L."/>
            <person name="Westerberg I."/>
            <person name="Brannstrom I.O."/>
            <person name="Guillou S."/>
            <person name="Cros-Aarteil S."/>
            <person name="Calhoun S."/>
            <person name="Haridas S."/>
            <person name="Kuo A."/>
            <person name="Mondo S."/>
            <person name="Pangilinan J."/>
            <person name="Riley R."/>
            <person name="Labutti K."/>
            <person name="Andreopoulos B."/>
            <person name="Lipzen A."/>
            <person name="Chen C."/>
            <person name="Yanf M."/>
            <person name="Daum C."/>
            <person name="Ng V."/>
            <person name="Clum A."/>
            <person name="Ohm R."/>
            <person name="Martin F."/>
            <person name="Silar P."/>
            <person name="Natvig D."/>
            <person name="Lalanne C."/>
            <person name="Gautier V."/>
            <person name="Ament-Velasquez S.L."/>
            <person name="Kruys A."/>
            <person name="Hutchinson M.I."/>
            <person name="Powell A.J."/>
            <person name="Barry K."/>
            <person name="Miller A.N."/>
            <person name="Grigoriev I.V."/>
            <person name="Debuchy R."/>
            <person name="Gladieux P."/>
            <person name="Thoren M.H."/>
            <person name="Johannesson H."/>
        </authorList>
    </citation>
    <scope>NUCLEOTIDE SEQUENCE</scope>
    <source>
        <strain evidence="9">CBS 315.58</strain>
    </source>
</reference>
<evidence type="ECO:0000256" key="2">
    <source>
        <dbReference type="ARBA" id="ARBA00001974"/>
    </source>
</evidence>
<dbReference type="Gene3D" id="3.40.50.80">
    <property type="entry name" value="Nucleotide-binding domain of ferredoxin-NADP reductase (FNR) module"/>
    <property type="match status" value="1"/>
</dbReference>
<keyword evidence="4" id="KW-0288">FMN</keyword>
<dbReference type="GO" id="GO:0010181">
    <property type="term" value="F:FMN binding"/>
    <property type="evidence" value="ECO:0007669"/>
    <property type="project" value="InterPro"/>
</dbReference>
<evidence type="ECO:0000256" key="5">
    <source>
        <dbReference type="ARBA" id="ARBA00022827"/>
    </source>
</evidence>
<comment type="cofactor">
    <cofactor evidence="2">
        <name>FAD</name>
        <dbReference type="ChEBI" id="CHEBI:57692"/>
    </cofactor>
</comment>
<keyword evidence="6" id="KW-0521">NADP</keyword>
<dbReference type="PRINTS" id="PR00371">
    <property type="entry name" value="FPNCR"/>
</dbReference>
<dbReference type="Pfam" id="PF00667">
    <property type="entry name" value="FAD_binding_1"/>
    <property type="match status" value="1"/>
</dbReference>
<dbReference type="Pfam" id="PF00258">
    <property type="entry name" value="Flavodoxin_1"/>
    <property type="match status" value="1"/>
</dbReference>
<dbReference type="Gene3D" id="2.40.30.10">
    <property type="entry name" value="Translation factors"/>
    <property type="match status" value="1"/>
</dbReference>
<evidence type="ECO:0000256" key="3">
    <source>
        <dbReference type="ARBA" id="ARBA00022630"/>
    </source>
</evidence>
<dbReference type="InterPro" id="IPR017938">
    <property type="entry name" value="Riboflavin_synthase-like_b-brl"/>
</dbReference>
<dbReference type="PANTHER" id="PTHR19384:SF10">
    <property type="entry name" value="NADPH-DEPENDENT DIFLAVIN OXIDOREDUCTASE 1"/>
    <property type="match status" value="1"/>
</dbReference>
<dbReference type="PRINTS" id="PR00369">
    <property type="entry name" value="FLAVODOXIN"/>
</dbReference>
<reference evidence="9" key="1">
    <citation type="journal article" date="2023" name="Mol. Phylogenet. Evol.">
        <title>Genome-scale phylogeny and comparative genomics of the fungal order Sordariales.</title>
        <authorList>
            <person name="Hensen N."/>
            <person name="Bonometti L."/>
            <person name="Westerberg I."/>
            <person name="Brannstrom I.O."/>
            <person name="Guillou S."/>
            <person name="Cros-Aarteil S."/>
            <person name="Calhoun S."/>
            <person name="Haridas S."/>
            <person name="Kuo A."/>
            <person name="Mondo S."/>
            <person name="Pangilinan J."/>
            <person name="Riley R."/>
            <person name="LaButti K."/>
            <person name="Andreopoulos B."/>
            <person name="Lipzen A."/>
            <person name="Chen C."/>
            <person name="Yan M."/>
            <person name="Daum C."/>
            <person name="Ng V."/>
            <person name="Clum A."/>
            <person name="Steindorff A."/>
            <person name="Ohm R.A."/>
            <person name="Martin F."/>
            <person name="Silar P."/>
            <person name="Natvig D.O."/>
            <person name="Lalanne C."/>
            <person name="Gautier V."/>
            <person name="Ament-Velasquez S.L."/>
            <person name="Kruys A."/>
            <person name="Hutchinson M.I."/>
            <person name="Powell A.J."/>
            <person name="Barry K."/>
            <person name="Miller A.N."/>
            <person name="Grigoriev I.V."/>
            <person name="Debuchy R."/>
            <person name="Gladieux P."/>
            <person name="Hiltunen Thoren M."/>
            <person name="Johannesson H."/>
        </authorList>
    </citation>
    <scope>NUCLEOTIDE SEQUENCE</scope>
    <source>
        <strain evidence="9">CBS 315.58</strain>
    </source>
</reference>
<proteinExistence type="predicted"/>
<dbReference type="Gene3D" id="3.40.50.360">
    <property type="match status" value="1"/>
</dbReference>
<dbReference type="SUPFAM" id="SSF52218">
    <property type="entry name" value="Flavoproteins"/>
    <property type="match status" value="1"/>
</dbReference>
<dbReference type="InterPro" id="IPR001709">
    <property type="entry name" value="Flavoprot_Pyr_Nucl_cyt_Rdtase"/>
</dbReference>
<dbReference type="InterPro" id="IPR001094">
    <property type="entry name" value="Flavdoxin-like"/>
</dbReference>
<dbReference type="InterPro" id="IPR023173">
    <property type="entry name" value="NADPH_Cyt_P450_Rdtase_alpha"/>
</dbReference>
<name>A0AAN6XSH7_9PEZI</name>
<keyword evidence="7" id="KW-0560">Oxidoreductase</keyword>
<comment type="caution">
    <text evidence="9">The sequence shown here is derived from an EMBL/GenBank/DDBJ whole genome shotgun (WGS) entry which is preliminary data.</text>
</comment>
<evidence type="ECO:0000313" key="10">
    <source>
        <dbReference type="Proteomes" id="UP001303160"/>
    </source>
</evidence>
<evidence type="ECO:0000259" key="8">
    <source>
        <dbReference type="PROSITE" id="PS50902"/>
    </source>
</evidence>
<dbReference type="EMBL" id="MU863879">
    <property type="protein sequence ID" value="KAK4204901.1"/>
    <property type="molecule type" value="Genomic_DNA"/>
</dbReference>
<dbReference type="PROSITE" id="PS50902">
    <property type="entry name" value="FLAVODOXIN_LIKE"/>
    <property type="match status" value="1"/>
</dbReference>
<dbReference type="Proteomes" id="UP001303160">
    <property type="component" value="Unassembled WGS sequence"/>
</dbReference>
<dbReference type="SUPFAM" id="SSF63380">
    <property type="entry name" value="Riboflavin synthase domain-like"/>
    <property type="match status" value="1"/>
</dbReference>
<dbReference type="AlphaFoldDB" id="A0AAN6XSH7"/>
<feature type="domain" description="Flavodoxin-like" evidence="8">
    <location>
        <begin position="1"/>
        <end position="146"/>
    </location>
</feature>
<dbReference type="SUPFAM" id="SSF52343">
    <property type="entry name" value="Ferredoxin reductase-like, C-terminal NADP-linked domain"/>
    <property type="match status" value="1"/>
</dbReference>
<dbReference type="PANTHER" id="PTHR19384">
    <property type="entry name" value="NITRIC OXIDE SYNTHASE-RELATED"/>
    <property type="match status" value="1"/>
</dbReference>
<comment type="cofactor">
    <cofactor evidence="1">
        <name>FMN</name>
        <dbReference type="ChEBI" id="CHEBI:58210"/>
    </cofactor>
</comment>
<dbReference type="GO" id="GO:0016491">
    <property type="term" value="F:oxidoreductase activity"/>
    <property type="evidence" value="ECO:0007669"/>
    <property type="project" value="UniProtKB-KW"/>
</dbReference>
<sequence length="718" mass="82422">MAILYGSETGQAEEIAIEVEEMARRLHYQTRMDEMDSFKLSDLLKVSLVVFVTSTTGQGDMPTNTLNFWKNLRREKLTNSNCLGSVKFAIFGLGDSGYRKFNWAARKLQVRLLQLGASEFLRASEADERHNNGIDSIYLPWKAEFRAALLDKYPLPEGVEPIPDEQLLPPKYSIRITPTMEPFPADTSAIKSALYSHVDNPAPLSQRRFEHNERQDASFPSWEAREDSSWEIRTGTPVEVLDKNNVLKDHPSKYLLGKSDQKFAALPPSAPLRVPGGVLAAVVDNYRYTPADHWQDVRHIIFDVYGDNESILNNLGQSILSIYPKNYPEDVEDLISIMGWTDVADRPLEITIGPHRLFRRLDGEPSTLRDILLHNLDITAIPKRNFIRQLAFWTTNKDEVERLREFLLDGNEQEFYDYTSRPRRTILELLHDFPGVKIPVDRVLDMFPIIRHRDFSVCNAGESLTSQEYLYKGANFPLRMEIFAALVEYKTIIRKPRQGLCSRYLKHLEPGTNLTVRITPSRGLNVLLPSPGGFERPLLAVATGTGIAPIRALVQERVEYEGMPGDILLFYGGRNRKKDYHFADEWTWYDNFMTVYPCFSRDPDDPKESPPEPKKTEEEEFLKIKTEEEEDIEFGLAPDLDYDKGKKYVQNEIRKRGKEVAEMLKRGPIVAVCGSAGKMPVSVRKAFVEVLVKEGVVKTEEEAEMWLERRTTYWEDTW</sequence>
<dbReference type="Gene3D" id="1.20.990.10">
    <property type="entry name" value="NADPH-cytochrome p450 Reductase, Chain A, domain 3"/>
    <property type="match status" value="1"/>
</dbReference>
<protein>
    <submittedName>
        <fullName evidence="9">NADPH reductase TAH18</fullName>
    </submittedName>
</protein>